<dbReference type="InterPro" id="IPR012347">
    <property type="entry name" value="Ferritin-like"/>
</dbReference>
<dbReference type="PaxDb" id="186497-PF1195"/>
<dbReference type="GO" id="GO:0016491">
    <property type="term" value="F:oxidoreductase activity"/>
    <property type="evidence" value="ECO:0007669"/>
    <property type="project" value="InterPro"/>
</dbReference>
<gene>
    <name evidence="2" type="ordered locus">PF1195</name>
</gene>
<accession>Q8U1L1</accession>
<sequence>MVINMNELEALALALEVEKRELNLYLKLAKKASDERAKRMFLFLAQEEAGHWDIFEKKFLEEVVKKCELPKVNEELVKKLIVEADEERLSEVDAVKIGMEQEKLTWEFYEKAAQDSKDEKIKKIFEDLAKVEKAHYELLKAQYDSVMKTGIWMDYQDFSLEVE</sequence>
<dbReference type="Pfam" id="PF02915">
    <property type="entry name" value="Rubrerythrin"/>
    <property type="match status" value="1"/>
</dbReference>
<dbReference type="eggNOG" id="arCOG01102">
    <property type="taxonomic scope" value="Archaea"/>
</dbReference>
<evidence type="ECO:0000313" key="2">
    <source>
        <dbReference type="EMBL" id="AAL81319.1"/>
    </source>
</evidence>
<feature type="domain" description="Rubrerythrin diiron-binding" evidence="1">
    <location>
        <begin position="9"/>
        <end position="142"/>
    </location>
</feature>
<dbReference type="AlphaFoldDB" id="Q8U1L1"/>
<protein>
    <recommendedName>
        <fullName evidence="1">Rubrerythrin diiron-binding domain-containing protein</fullName>
    </recommendedName>
</protein>
<dbReference type="PATRIC" id="fig|186497.12.peg.1256"/>
<dbReference type="CDD" id="cd01045">
    <property type="entry name" value="Ferritin_like_AB"/>
    <property type="match status" value="1"/>
</dbReference>
<dbReference type="PANTHER" id="PTHR33531:SF10">
    <property type="entry name" value="BLR7895 PROTEIN"/>
    <property type="match status" value="1"/>
</dbReference>
<dbReference type="InterPro" id="IPR009078">
    <property type="entry name" value="Ferritin-like_SF"/>
</dbReference>
<dbReference type="Proteomes" id="UP000001013">
    <property type="component" value="Chromosome"/>
</dbReference>
<dbReference type="SUPFAM" id="SSF47240">
    <property type="entry name" value="Ferritin-like"/>
    <property type="match status" value="1"/>
</dbReference>
<name>Q8U1L1_PYRFU</name>
<evidence type="ECO:0000313" key="3">
    <source>
        <dbReference type="Proteomes" id="UP000001013"/>
    </source>
</evidence>
<keyword evidence="3" id="KW-1185">Reference proteome</keyword>
<proteinExistence type="predicted"/>
<dbReference type="PhylomeDB" id="Q8U1L1"/>
<dbReference type="InterPro" id="IPR003251">
    <property type="entry name" value="Rr_diiron-bd_dom"/>
</dbReference>
<dbReference type="KEGG" id="pfu:PF1195"/>
<dbReference type="EMBL" id="AE009950">
    <property type="protein sequence ID" value="AAL81319.1"/>
    <property type="molecule type" value="Genomic_DNA"/>
</dbReference>
<organism evidence="2 3">
    <name type="scientific">Pyrococcus furiosus (strain ATCC 43587 / DSM 3638 / JCM 8422 / Vc1)</name>
    <dbReference type="NCBI Taxonomy" id="186497"/>
    <lineage>
        <taxon>Archaea</taxon>
        <taxon>Methanobacteriati</taxon>
        <taxon>Methanobacteriota</taxon>
        <taxon>Thermococci</taxon>
        <taxon>Thermococcales</taxon>
        <taxon>Thermococcaceae</taxon>
        <taxon>Pyrococcus</taxon>
    </lineage>
</organism>
<dbReference type="PANTHER" id="PTHR33531">
    <property type="entry name" value="RUBRERYTHRIN SUBFAMILY"/>
    <property type="match status" value="1"/>
</dbReference>
<dbReference type="HOGENOM" id="CLU_134897_0_0_2"/>
<evidence type="ECO:0000259" key="1">
    <source>
        <dbReference type="Pfam" id="PF02915"/>
    </source>
</evidence>
<dbReference type="GO" id="GO:0046872">
    <property type="term" value="F:metal ion binding"/>
    <property type="evidence" value="ECO:0007669"/>
    <property type="project" value="InterPro"/>
</dbReference>
<dbReference type="Gene3D" id="1.20.1260.10">
    <property type="match status" value="1"/>
</dbReference>
<dbReference type="STRING" id="186497.PF1195"/>
<dbReference type="DNASU" id="1469065"/>
<reference evidence="2 3" key="1">
    <citation type="journal article" date="1999" name="Genetics">
        <title>Divergence of the hyperthermophilic archaea Pyrococcus furiosus and P. horikoshii inferred from complete genomic sequences.</title>
        <authorList>
            <person name="Maeder D.L."/>
            <person name="Weiss R.B."/>
            <person name="Dunn D.M."/>
            <person name="Cherry J.L."/>
            <person name="Gonzalez J.M."/>
            <person name="DiRuggiero J."/>
            <person name="Robb F.T."/>
        </authorList>
    </citation>
    <scope>NUCLEOTIDE SEQUENCE [LARGE SCALE GENOMIC DNA]</scope>
    <source>
        <strain evidence="3">ATCC 43587 / DSM 3638 / JCM 8422 / Vc1</strain>
    </source>
</reference>